<dbReference type="SUPFAM" id="SSF75304">
    <property type="entry name" value="Amidase signature (AS) enzymes"/>
    <property type="match status" value="1"/>
</dbReference>
<dbReference type="InterPro" id="IPR053844">
    <property type="entry name" value="AH_C"/>
</dbReference>
<dbReference type="PANTHER" id="PTHR11895">
    <property type="entry name" value="TRANSAMIDASE"/>
    <property type="match status" value="1"/>
</dbReference>
<evidence type="ECO:0000259" key="2">
    <source>
        <dbReference type="Pfam" id="PF21986"/>
    </source>
</evidence>
<dbReference type="Gene3D" id="1.20.58.1700">
    <property type="match status" value="1"/>
</dbReference>
<dbReference type="Proteomes" id="UP001385499">
    <property type="component" value="Unassembled WGS sequence"/>
</dbReference>
<evidence type="ECO:0000313" key="3">
    <source>
        <dbReference type="EMBL" id="MEJ8473717.1"/>
    </source>
</evidence>
<dbReference type="PANTHER" id="PTHR11895:SF169">
    <property type="entry name" value="GLUTAMYL-TRNA(GLN) AMIDOTRANSFERASE"/>
    <property type="match status" value="1"/>
</dbReference>
<dbReference type="NCBIfam" id="NF006043">
    <property type="entry name" value="PRK08186.1"/>
    <property type="match status" value="1"/>
</dbReference>
<dbReference type="Pfam" id="PF21986">
    <property type="entry name" value="AH_C"/>
    <property type="match status" value="1"/>
</dbReference>
<dbReference type="Gene3D" id="3.90.1300.10">
    <property type="entry name" value="Amidase signature (AS) domain"/>
    <property type="match status" value="1"/>
</dbReference>
<dbReference type="EC" id="3.5.1.54" evidence="3"/>
<proteinExistence type="predicted"/>
<feature type="domain" description="Amidase" evidence="1">
    <location>
        <begin position="31"/>
        <end position="448"/>
    </location>
</feature>
<keyword evidence="4" id="KW-1185">Reference proteome</keyword>
<gene>
    <name evidence="3" type="primary">atzF</name>
    <name evidence="3" type="ORF">V6575_06435</name>
</gene>
<dbReference type="NCBIfam" id="TIGR02713">
    <property type="entry name" value="allophanate_hyd"/>
    <property type="match status" value="1"/>
</dbReference>
<evidence type="ECO:0000313" key="4">
    <source>
        <dbReference type="Proteomes" id="UP001385499"/>
    </source>
</evidence>
<organism evidence="3 4">
    <name type="scientific">Roseibium algae</name>
    <dbReference type="NCBI Taxonomy" id="3123038"/>
    <lineage>
        <taxon>Bacteria</taxon>
        <taxon>Pseudomonadati</taxon>
        <taxon>Pseudomonadota</taxon>
        <taxon>Alphaproteobacteria</taxon>
        <taxon>Hyphomicrobiales</taxon>
        <taxon>Stappiaceae</taxon>
        <taxon>Roseibium</taxon>
    </lineage>
</organism>
<feature type="domain" description="Allophanate hydrolase C-terminal" evidence="2">
    <location>
        <begin position="485"/>
        <end position="607"/>
    </location>
</feature>
<dbReference type="EMBL" id="JBAKIA010000004">
    <property type="protein sequence ID" value="MEJ8473717.1"/>
    <property type="molecule type" value="Genomic_DNA"/>
</dbReference>
<dbReference type="InterPro" id="IPR023631">
    <property type="entry name" value="Amidase_dom"/>
</dbReference>
<dbReference type="InterPro" id="IPR000120">
    <property type="entry name" value="Amidase"/>
</dbReference>
<dbReference type="InterPro" id="IPR014085">
    <property type="entry name" value="Allophanate_hydrolase"/>
</dbReference>
<dbReference type="GO" id="GO:0004039">
    <property type="term" value="F:allophanate hydrolase activity"/>
    <property type="evidence" value="ECO:0007669"/>
    <property type="project" value="UniProtKB-EC"/>
</dbReference>
<comment type="caution">
    <text evidence="3">The sequence shown here is derived from an EMBL/GenBank/DDBJ whole genome shotgun (WGS) entry which is preliminary data.</text>
</comment>
<keyword evidence="3" id="KW-0378">Hydrolase</keyword>
<protein>
    <submittedName>
        <fullName evidence="3">Allophanate hydrolase</fullName>
        <ecNumber evidence="3">3.5.1.54</ecNumber>
    </submittedName>
</protein>
<reference evidence="3 4" key="1">
    <citation type="submission" date="2024-02" db="EMBL/GenBank/DDBJ databases">
        <title>Roseibium algae sp. nov., isolated from marine alga (Grateloupia sp.), showing potential in myo-inositol conversion.</title>
        <authorList>
            <person name="Wang Y."/>
        </authorList>
    </citation>
    <scope>NUCLEOTIDE SEQUENCE [LARGE SCALE GENOMIC DNA]</scope>
    <source>
        <strain evidence="3 4">H3510</strain>
    </source>
</reference>
<name>A0ABU8THT2_9HYPH</name>
<dbReference type="Pfam" id="PF01425">
    <property type="entry name" value="Amidase"/>
    <property type="match status" value="1"/>
</dbReference>
<dbReference type="RefSeq" id="WP_340273379.1">
    <property type="nucleotide sequence ID" value="NZ_JBAKIA010000004.1"/>
</dbReference>
<dbReference type="InterPro" id="IPR036928">
    <property type="entry name" value="AS_sf"/>
</dbReference>
<accession>A0ABU8THT2</accession>
<dbReference type="Gene3D" id="3.10.490.10">
    <property type="entry name" value="Gamma-glutamyl cyclotransferase-like"/>
    <property type="match status" value="1"/>
</dbReference>
<evidence type="ECO:0000259" key="1">
    <source>
        <dbReference type="Pfam" id="PF01425"/>
    </source>
</evidence>
<sequence length="611" mass="65027">MSDAEWLAATGSLDFQTLKNAYASGRLTPSDVVNAIYDRIEARGEDHVWIYLVPREQALAAARKLEAEGHVEKPLWGIPFSIKDCNDVVGLPTTNALKEGSYVAETSGQAVTRLFDSGAILIGKTNMDQFGIGLVGMRTPYGACSSVFNEDYISGGSSSGSGVSVAAGLSSFSIANDAAGSGRVPAGFNNIVGIKPTPGIISNACVSGGGCVKTIETLSVFSLTVEDGMAVMRIIAGYDPGYPFSKQEADEVPLEIVPPPPSFRFGIPAGDALRFFGDKEAERLFDEAVARLTAMGGEAVPVDFAAFEETQRILYDGPWISERALSLAKTLAEHGDAIHPVTRSILENSGQYSALDTFRAIHRIAELKCAIRPVWDDIAVLLVPTSPTIYKKSEILDDPIALNAKLGIYTNFVNLMGLCGVAVPNGFRADGLPSGVTLLGPSYMEAKVAGFAADFHRRTGLGLGMNLNAYPVYESDDVHAAGRREIAVVGAHLSNMALNHEILERGGIFRRTAKTAPQYRLFALADTVPEKPGMQRDPGFSGPGIDVEIWSLPLEGFADFVERIPQPLGIGKIELADGTHVSGFLCESAALAGAREITGYGGWRSFKAAEG</sequence>